<keyword evidence="7" id="KW-1185">Reference proteome</keyword>
<dbReference type="OrthoDB" id="9785015at2"/>
<dbReference type="GO" id="GO:0015689">
    <property type="term" value="P:molybdate ion transport"/>
    <property type="evidence" value="ECO:0007669"/>
    <property type="project" value="InterPro"/>
</dbReference>
<dbReference type="AlphaFoldDB" id="H5TBJ2"/>
<dbReference type="eggNOG" id="COG0725">
    <property type="taxonomic scope" value="Bacteria"/>
</dbReference>
<dbReference type="STRING" id="56804.BAE46_09930"/>
<evidence type="ECO:0000256" key="5">
    <source>
        <dbReference type="SAM" id="SignalP"/>
    </source>
</evidence>
<dbReference type="PIRSF" id="PIRSF004846">
    <property type="entry name" value="ModA"/>
    <property type="match status" value="1"/>
</dbReference>
<dbReference type="NCBIfam" id="TIGR01256">
    <property type="entry name" value="modA"/>
    <property type="match status" value="1"/>
</dbReference>
<evidence type="ECO:0000256" key="4">
    <source>
        <dbReference type="PIRSR" id="PIRSR004846-1"/>
    </source>
</evidence>
<name>H5TBJ2_9ALTE</name>
<dbReference type="SUPFAM" id="SSF53850">
    <property type="entry name" value="Periplasmic binding protein-like II"/>
    <property type="match status" value="1"/>
</dbReference>
<keyword evidence="2 4" id="KW-0479">Metal-binding</keyword>
<feature type="chain" id="PRO_5003598203" evidence="5">
    <location>
        <begin position="23"/>
        <end position="271"/>
    </location>
</feature>
<organism evidence="6 7">
    <name type="scientific">Glaciecola punicea ACAM 611</name>
    <dbReference type="NCBI Taxonomy" id="1121923"/>
    <lineage>
        <taxon>Bacteria</taxon>
        <taxon>Pseudomonadati</taxon>
        <taxon>Pseudomonadota</taxon>
        <taxon>Gammaproteobacteria</taxon>
        <taxon>Alteromonadales</taxon>
        <taxon>Alteromonadaceae</taxon>
        <taxon>Glaciecola</taxon>
    </lineage>
</organism>
<dbReference type="InterPro" id="IPR050682">
    <property type="entry name" value="ModA/WtpA"/>
</dbReference>
<keyword evidence="4" id="KW-0500">Molybdenum</keyword>
<dbReference type="Pfam" id="PF13531">
    <property type="entry name" value="SBP_bac_11"/>
    <property type="match status" value="1"/>
</dbReference>
<evidence type="ECO:0000256" key="3">
    <source>
        <dbReference type="ARBA" id="ARBA00022729"/>
    </source>
</evidence>
<feature type="signal peptide" evidence="5">
    <location>
        <begin position="1"/>
        <end position="22"/>
    </location>
</feature>
<feature type="binding site" evidence="4">
    <location>
        <position position="178"/>
    </location>
    <ligand>
        <name>molybdate</name>
        <dbReference type="ChEBI" id="CHEBI:36264"/>
    </ligand>
</feature>
<dbReference type="InterPro" id="IPR005950">
    <property type="entry name" value="ModA"/>
</dbReference>
<dbReference type="PROSITE" id="PS51257">
    <property type="entry name" value="PROKAR_LIPOPROTEIN"/>
    <property type="match status" value="1"/>
</dbReference>
<protein>
    <submittedName>
        <fullName evidence="6">Molybdate transport system substrate-binding protein</fullName>
    </submittedName>
</protein>
<accession>H5TBJ2</accession>
<evidence type="ECO:0000256" key="1">
    <source>
        <dbReference type="ARBA" id="ARBA00009175"/>
    </source>
</evidence>
<evidence type="ECO:0000313" key="7">
    <source>
        <dbReference type="Proteomes" id="UP000053586"/>
    </source>
</evidence>
<reference evidence="6 7" key="1">
    <citation type="journal article" date="2012" name="J. Bacteriol.">
        <title>Genome sequence of proteorhodopsin-containing sea ice bacterium Glaciecola punicea ACAM 611T.</title>
        <authorList>
            <person name="Qin Q.-L."/>
            <person name="Xie B.-B."/>
            <person name="Shu Y.-L."/>
            <person name="Rong J.-C."/>
            <person name="Zhao D.-L."/>
            <person name="Zhang X.-Y."/>
            <person name="Chen X.-L."/>
            <person name="Zhou B.-C."/>
            <person name="Zhanga Y.-Z."/>
        </authorList>
    </citation>
    <scope>NUCLEOTIDE SEQUENCE [LARGE SCALE GENOMIC DNA]</scope>
    <source>
        <strain evidence="6 7">ACAM 611</strain>
    </source>
</reference>
<dbReference type="EMBL" id="BAET01000014">
    <property type="protein sequence ID" value="GAB55669.1"/>
    <property type="molecule type" value="Genomic_DNA"/>
</dbReference>
<reference evidence="6 7" key="2">
    <citation type="journal article" date="2017" name="Antonie Van Leeuwenhoek">
        <title>Rhizobium rhizosphaerae sp. nov., a novel species isolated from rice rhizosphere.</title>
        <authorList>
            <person name="Zhao J.J."/>
            <person name="Zhang J."/>
            <person name="Zhang R.J."/>
            <person name="Zhang C.W."/>
            <person name="Yin H.Q."/>
            <person name="Zhang X.X."/>
        </authorList>
    </citation>
    <scope>NUCLEOTIDE SEQUENCE [LARGE SCALE GENOMIC DNA]</scope>
    <source>
        <strain evidence="6 7">ACAM 611</strain>
    </source>
</reference>
<comment type="similarity">
    <text evidence="1">Belongs to the bacterial solute-binding protein ModA family.</text>
</comment>
<sequence>MMRKVKIISFIFVLLAILFACSDATKPSASDKRETSSLTIAVASNFHFPLSILIAESPFWSSQPIDLVVGSSGTLFAQLSNGAPFDLFFSADTQRPIALEENELASARQSYARGKLVLFPAPQWLVEGLNSTNTLDISGKLAIANPQLAPFGSAAKNYIDSLNNSAFVFTQLVLGANVIQAFQFVDSGNAQVGLLAESVLINALINLKDPKYSDYFVLPSERYPPIIQDVVIANSSSRKEHAQLFIDFVRSQDSQRKLASLGYLPINEASQ</sequence>
<dbReference type="Proteomes" id="UP000053586">
    <property type="component" value="Unassembled WGS sequence"/>
</dbReference>
<proteinExistence type="inferred from homology"/>
<keyword evidence="3 5" id="KW-0732">Signal</keyword>
<feature type="binding site" evidence="4">
    <location>
        <position position="72"/>
    </location>
    <ligand>
        <name>molybdate</name>
        <dbReference type="ChEBI" id="CHEBI:36264"/>
    </ligand>
</feature>
<dbReference type="PANTHER" id="PTHR30632">
    <property type="entry name" value="MOLYBDATE-BINDING PERIPLASMIC PROTEIN"/>
    <property type="match status" value="1"/>
</dbReference>
<dbReference type="GO" id="GO:0030973">
    <property type="term" value="F:molybdate ion binding"/>
    <property type="evidence" value="ECO:0007669"/>
    <property type="project" value="TreeGrafter"/>
</dbReference>
<evidence type="ECO:0000256" key="2">
    <source>
        <dbReference type="ARBA" id="ARBA00022723"/>
    </source>
</evidence>
<dbReference type="RefSeq" id="WP_006004997.1">
    <property type="nucleotide sequence ID" value="NZ_BAET01000014.1"/>
</dbReference>
<dbReference type="PANTHER" id="PTHR30632:SF14">
    <property type="entry name" value="TUNGSTATE_MOLYBDATE_CHROMATE-BINDING PROTEIN MODA"/>
    <property type="match status" value="1"/>
</dbReference>
<evidence type="ECO:0000313" key="6">
    <source>
        <dbReference type="EMBL" id="GAB55669.1"/>
    </source>
</evidence>
<comment type="caution">
    <text evidence="6">The sequence shown here is derived from an EMBL/GenBank/DDBJ whole genome shotgun (WGS) entry which is preliminary data.</text>
</comment>
<gene>
    <name evidence="6" type="primary">modA</name>
    <name evidence="6" type="ORF">GPUN_1549</name>
</gene>
<dbReference type="Gene3D" id="3.40.190.10">
    <property type="entry name" value="Periplasmic binding protein-like II"/>
    <property type="match status" value="2"/>
</dbReference>
<dbReference type="GO" id="GO:0046872">
    <property type="term" value="F:metal ion binding"/>
    <property type="evidence" value="ECO:0007669"/>
    <property type="project" value="UniProtKB-KW"/>
</dbReference>